<feature type="transmembrane region" description="Helical" evidence="1">
    <location>
        <begin position="205"/>
        <end position="225"/>
    </location>
</feature>
<dbReference type="Proteomes" id="UP000093561">
    <property type="component" value="Unassembled WGS sequence"/>
</dbReference>
<feature type="transmembrane region" description="Helical" evidence="1">
    <location>
        <begin position="53"/>
        <end position="74"/>
    </location>
</feature>
<reference evidence="3" key="1">
    <citation type="submission" date="2015-03" db="EMBL/GenBank/DDBJ databases">
        <title>Wuchereria bancrofti Genome Sequencing Papua New Guinea Strain.</title>
        <authorList>
            <person name="Small S.T."/>
            <person name="Serre D."/>
            <person name="Zimmerman P.A."/>
        </authorList>
    </citation>
    <scope>NUCLEOTIDE SEQUENCE [LARGE SCALE GENOMIC DNA]</scope>
    <source>
        <strain evidence="3">pt0022</strain>
    </source>
</reference>
<accession>A0AAF5RUX6</accession>
<evidence type="ECO:0000256" key="1">
    <source>
        <dbReference type="SAM" id="Phobius"/>
    </source>
</evidence>
<dbReference type="InterPro" id="IPR019402">
    <property type="entry name" value="CWH43_N"/>
</dbReference>
<dbReference type="Pfam" id="PF10277">
    <property type="entry name" value="Frag1"/>
    <property type="match status" value="1"/>
</dbReference>
<organism evidence="3 4">
    <name type="scientific">Wuchereria bancrofti</name>
    <dbReference type="NCBI Taxonomy" id="6293"/>
    <lineage>
        <taxon>Eukaryota</taxon>
        <taxon>Metazoa</taxon>
        <taxon>Ecdysozoa</taxon>
        <taxon>Nematoda</taxon>
        <taxon>Chromadorea</taxon>
        <taxon>Rhabditida</taxon>
        <taxon>Spirurina</taxon>
        <taxon>Spiruromorpha</taxon>
        <taxon>Filarioidea</taxon>
        <taxon>Onchocercidae</taxon>
        <taxon>Wuchereria</taxon>
    </lineage>
</organism>
<evidence type="ECO:0000259" key="2">
    <source>
        <dbReference type="Pfam" id="PF10277"/>
    </source>
</evidence>
<dbReference type="GO" id="GO:0005789">
    <property type="term" value="C:endoplasmic reticulum membrane"/>
    <property type="evidence" value="ECO:0007669"/>
    <property type="project" value="TreeGrafter"/>
</dbReference>
<keyword evidence="1" id="KW-0472">Membrane</keyword>
<dbReference type="GO" id="GO:0000139">
    <property type="term" value="C:Golgi membrane"/>
    <property type="evidence" value="ECO:0007669"/>
    <property type="project" value="InterPro"/>
</dbReference>
<protein>
    <recommendedName>
        <fullName evidence="2">CWH43-like N-terminal domain-containing protein</fullName>
    </recommendedName>
</protein>
<proteinExistence type="predicted"/>
<dbReference type="AlphaFoldDB" id="A0AAF5RUX6"/>
<keyword evidence="1" id="KW-0812">Transmembrane</keyword>
<reference evidence="4" key="3">
    <citation type="submission" date="2024-02" db="UniProtKB">
        <authorList>
            <consortium name="WormBaseParasite"/>
        </authorList>
    </citation>
    <scope>IDENTIFICATION</scope>
    <source>
        <strain evidence="4">pt0022</strain>
    </source>
</reference>
<dbReference type="PANTHER" id="PTHR12892:SF8">
    <property type="entry name" value="PROTEIN CBG16685"/>
    <property type="match status" value="1"/>
</dbReference>
<dbReference type="PANTHER" id="PTHR12892">
    <property type="entry name" value="FGF RECEPTOR ACTIVATING PROTEIN 1"/>
    <property type="match status" value="1"/>
</dbReference>
<name>A0AAF5RUX6_WUCBA</name>
<feature type="transmembrane region" description="Helical" evidence="1">
    <location>
        <begin position="172"/>
        <end position="193"/>
    </location>
</feature>
<dbReference type="InterPro" id="IPR039545">
    <property type="entry name" value="PGAP2"/>
</dbReference>
<evidence type="ECO:0000313" key="3">
    <source>
        <dbReference type="Proteomes" id="UP000093561"/>
    </source>
</evidence>
<dbReference type="WBParaSite" id="mrna-Wban_04260">
    <property type="protein sequence ID" value="mrna-Wban_04260"/>
    <property type="gene ID" value="Wban_04260"/>
</dbReference>
<sequence length="354" mass="41144">MVITRPFQQSLSNAHTFNLQDFQVSSEVQGKKQCNDKDMEDNNDDLSYINCRLLLPSSIFAVISIAAILIGTILGHFYDIKRKEDGSIPSWLFASGWYSKYCTNLTSTMIPDWYLPSVLRLLELTVQANVSFRIAVCIPTSLRLFQSYLNAIINERFCPHTKEWLWYRWCNNAVPILLLFEISFCTIFAINTIRQDYQILYKLSFNLFIISALLHMIACTAVTIYRKNEKIQTIDQICLIVKLLCLIAFGIVTPQVTIFHNTFIDSPACHYYVPPYQALCEYILIISNALFHLTMITDTRNFRFLIYPRTCSGECEPVNPENFRKGGKFEHCRSKYHLNKKKLMDNMKMKETTF</sequence>
<dbReference type="GO" id="GO:0006506">
    <property type="term" value="P:GPI anchor biosynthetic process"/>
    <property type="evidence" value="ECO:0007669"/>
    <property type="project" value="TreeGrafter"/>
</dbReference>
<reference evidence="3" key="2">
    <citation type="journal article" date="2016" name="Mol. Ecol.">
        <title>Population genomics of the filarial nematode parasite Wuchereria bancrofti from mosquitoes.</title>
        <authorList>
            <person name="Small S.T."/>
            <person name="Reimer L.J."/>
            <person name="Tisch D.J."/>
            <person name="King C.L."/>
            <person name="Christensen B.M."/>
            <person name="Siba P.M."/>
            <person name="Kazura J.W."/>
            <person name="Serre D."/>
            <person name="Zimmerman P.A."/>
        </authorList>
    </citation>
    <scope>NUCLEOTIDE SEQUENCE</scope>
    <source>
        <strain evidence="3">pt0022</strain>
    </source>
</reference>
<keyword evidence="1" id="KW-1133">Transmembrane helix</keyword>
<feature type="transmembrane region" description="Helical" evidence="1">
    <location>
        <begin position="237"/>
        <end position="256"/>
    </location>
</feature>
<evidence type="ECO:0000313" key="4">
    <source>
        <dbReference type="WBParaSite" id="mrna-Wban_04260"/>
    </source>
</evidence>
<feature type="transmembrane region" description="Helical" evidence="1">
    <location>
        <begin position="276"/>
        <end position="296"/>
    </location>
</feature>
<feature type="domain" description="CWH43-like N-terminal" evidence="2">
    <location>
        <begin position="132"/>
        <end position="299"/>
    </location>
</feature>